<comment type="similarity">
    <text evidence="1">Belongs to the Skp family.</text>
</comment>
<feature type="chain" id="PRO_5046638197" evidence="4">
    <location>
        <begin position="20"/>
        <end position="163"/>
    </location>
</feature>
<reference evidence="5 6" key="1">
    <citation type="submission" date="2024-08" db="EMBL/GenBank/DDBJ databases">
        <title>Draft Genome Sequence of Legionella lytica strain DSB2004, Isolated From a Fire Sprinkler System.</title>
        <authorList>
            <person name="Everhart A.D."/>
            <person name="Kidane D.T."/>
            <person name="Farone A.L."/>
            <person name="Farone M.B."/>
        </authorList>
    </citation>
    <scope>NUCLEOTIDE SEQUENCE [LARGE SCALE GENOMIC DNA]</scope>
    <source>
        <strain evidence="5 6">DSB2004</strain>
    </source>
</reference>
<keyword evidence="2 4" id="KW-0732">Signal</keyword>
<feature type="signal peptide" evidence="4">
    <location>
        <begin position="1"/>
        <end position="19"/>
    </location>
</feature>
<dbReference type="Gene3D" id="3.30.910.20">
    <property type="entry name" value="Skp domain"/>
    <property type="match status" value="1"/>
</dbReference>
<protein>
    <submittedName>
        <fullName evidence="5">OmpH family outer membrane protein</fullName>
    </submittedName>
</protein>
<evidence type="ECO:0000256" key="2">
    <source>
        <dbReference type="ARBA" id="ARBA00022729"/>
    </source>
</evidence>
<comment type="caution">
    <text evidence="5">The sequence shown here is derived from an EMBL/GenBank/DDBJ whole genome shotgun (WGS) entry which is preliminary data.</text>
</comment>
<evidence type="ECO:0000256" key="3">
    <source>
        <dbReference type="SAM" id="Coils"/>
    </source>
</evidence>
<dbReference type="Proteomes" id="UP001615550">
    <property type="component" value="Unassembled WGS sequence"/>
</dbReference>
<evidence type="ECO:0000256" key="1">
    <source>
        <dbReference type="ARBA" id="ARBA00009091"/>
    </source>
</evidence>
<evidence type="ECO:0000313" key="5">
    <source>
        <dbReference type="EMBL" id="MFJ1268269.1"/>
    </source>
</evidence>
<proteinExistence type="inferred from homology"/>
<accession>A0ABW8D6E8</accession>
<dbReference type="PANTHER" id="PTHR35089:SF1">
    <property type="entry name" value="CHAPERONE PROTEIN SKP"/>
    <property type="match status" value="1"/>
</dbReference>
<dbReference type="SUPFAM" id="SSF111384">
    <property type="entry name" value="OmpH-like"/>
    <property type="match status" value="1"/>
</dbReference>
<dbReference type="PANTHER" id="PTHR35089">
    <property type="entry name" value="CHAPERONE PROTEIN SKP"/>
    <property type="match status" value="1"/>
</dbReference>
<dbReference type="EMBL" id="JBGORX010000001">
    <property type="protein sequence ID" value="MFJ1268269.1"/>
    <property type="molecule type" value="Genomic_DNA"/>
</dbReference>
<dbReference type="InterPro" id="IPR005632">
    <property type="entry name" value="Chaperone_Skp"/>
</dbReference>
<sequence>MKKILGFILLACCAPLALAADQLKIGVVNVTELYSKSAFIQNTSKALQEDVKGMEEKLQAQKAKIQALMGSYEKTSDDKKKSVAQEITAAQTQLNKMSQAYQKKIQEEQAAGLKKFTDLVKSTVDKVAKEKQLNAVLNSNSVVFADSSWIDITNDVEAAMPKE</sequence>
<feature type="coiled-coil region" evidence="3">
    <location>
        <begin position="44"/>
        <end position="107"/>
    </location>
</feature>
<keyword evidence="3" id="KW-0175">Coiled coil</keyword>
<organism evidence="5 6">
    <name type="scientific">Legionella lytica</name>
    <dbReference type="NCBI Taxonomy" id="96232"/>
    <lineage>
        <taxon>Bacteria</taxon>
        <taxon>Pseudomonadati</taxon>
        <taxon>Pseudomonadota</taxon>
        <taxon>Gammaproteobacteria</taxon>
        <taxon>Legionellales</taxon>
        <taxon>Legionellaceae</taxon>
        <taxon>Legionella</taxon>
    </lineage>
</organism>
<evidence type="ECO:0000256" key="4">
    <source>
        <dbReference type="SAM" id="SignalP"/>
    </source>
</evidence>
<gene>
    <name evidence="5" type="ORF">ACD661_06850</name>
</gene>
<dbReference type="Pfam" id="PF03938">
    <property type="entry name" value="OmpH"/>
    <property type="match status" value="1"/>
</dbReference>
<evidence type="ECO:0000313" key="6">
    <source>
        <dbReference type="Proteomes" id="UP001615550"/>
    </source>
</evidence>
<keyword evidence="6" id="KW-1185">Reference proteome</keyword>
<name>A0ABW8D6E8_9GAMM</name>
<dbReference type="SMART" id="SM00935">
    <property type="entry name" value="OmpH"/>
    <property type="match status" value="1"/>
</dbReference>
<dbReference type="InterPro" id="IPR024930">
    <property type="entry name" value="Skp_dom_sf"/>
</dbReference>
<dbReference type="RefSeq" id="WP_400187082.1">
    <property type="nucleotide sequence ID" value="NZ_JBGORX010000001.1"/>
</dbReference>